<gene>
    <name evidence="1" type="ORF">SPSYN_02265</name>
</gene>
<proteinExistence type="predicted"/>
<organism evidence="1 2">
    <name type="scientific">Sporotomaculum syntrophicum</name>
    <dbReference type="NCBI Taxonomy" id="182264"/>
    <lineage>
        <taxon>Bacteria</taxon>
        <taxon>Bacillati</taxon>
        <taxon>Bacillota</taxon>
        <taxon>Clostridia</taxon>
        <taxon>Eubacteriales</taxon>
        <taxon>Desulfallaceae</taxon>
        <taxon>Sporotomaculum</taxon>
    </lineage>
</organism>
<accession>A0A9D2WQ02</accession>
<dbReference type="SUPFAM" id="SSF53254">
    <property type="entry name" value="Phosphoglycerate mutase-like"/>
    <property type="match status" value="1"/>
</dbReference>
<dbReference type="InterPro" id="IPR013078">
    <property type="entry name" value="His_Pase_superF_clade-1"/>
</dbReference>
<protein>
    <submittedName>
        <fullName evidence="1">Uncharacterized protein</fullName>
    </submittedName>
</protein>
<dbReference type="AlphaFoldDB" id="A0A9D2WQ02"/>
<comment type="caution">
    <text evidence="1">The sequence shown here is derived from an EMBL/GenBank/DDBJ whole genome shotgun (WGS) entry which is preliminary data.</text>
</comment>
<dbReference type="Pfam" id="PF00300">
    <property type="entry name" value="His_Phos_1"/>
    <property type="match status" value="1"/>
</dbReference>
<dbReference type="InterPro" id="IPR029033">
    <property type="entry name" value="His_PPase_superfam"/>
</dbReference>
<reference evidence="1" key="1">
    <citation type="submission" date="2016-02" db="EMBL/GenBank/DDBJ databases">
        <title>Draft Genome Sequence of Sporotomaculum syntrophicum Strain FB, a Syntrophic Benzoate Degrader.</title>
        <authorList>
            <person name="Nobu M.K."/>
            <person name="Narihiro T."/>
            <person name="Qiu Y.-L."/>
            <person name="Ohashi A."/>
            <person name="Liu W.-T."/>
            <person name="Yuji S."/>
        </authorList>
    </citation>
    <scope>NUCLEOTIDE SEQUENCE</scope>
    <source>
        <strain evidence="1">FB</strain>
    </source>
</reference>
<evidence type="ECO:0000313" key="2">
    <source>
        <dbReference type="Proteomes" id="UP000798488"/>
    </source>
</evidence>
<name>A0A9D2WQ02_9FIRM</name>
<dbReference type="Proteomes" id="UP000798488">
    <property type="component" value="Unassembled WGS sequence"/>
</dbReference>
<evidence type="ECO:0000313" key="1">
    <source>
        <dbReference type="EMBL" id="KAF1084487.1"/>
    </source>
</evidence>
<sequence length="54" mass="6159">MLPAFPVVLPGLRRPLEIIAKPHRKLVQVVTDLQEMNFGYCEGLTAEEIIQKKQ</sequence>
<keyword evidence="2" id="KW-1185">Reference proteome</keyword>
<dbReference type="EMBL" id="LSRS01000005">
    <property type="protein sequence ID" value="KAF1084487.1"/>
    <property type="molecule type" value="Genomic_DNA"/>
</dbReference>